<feature type="region of interest" description="Disordered" evidence="2">
    <location>
        <begin position="3042"/>
        <end position="3089"/>
    </location>
</feature>
<dbReference type="PANTHER" id="PTHR45615">
    <property type="entry name" value="MYOSIN HEAVY CHAIN, NON-MUSCLE"/>
    <property type="match status" value="1"/>
</dbReference>
<dbReference type="PANTHER" id="PTHR45615:SF66">
    <property type="entry name" value="CARD DOMAIN-CONTAINING PROTEIN"/>
    <property type="match status" value="1"/>
</dbReference>
<accession>A0A3S7WWK3</accession>
<feature type="region of interest" description="Disordered" evidence="2">
    <location>
        <begin position="3251"/>
        <end position="3307"/>
    </location>
</feature>
<protein>
    <submittedName>
        <fullName evidence="3">Plectin, putative</fullName>
    </submittedName>
</protein>
<feature type="compositionally biased region" description="Basic and acidic residues" evidence="2">
    <location>
        <begin position="1816"/>
        <end position="1832"/>
    </location>
</feature>
<feature type="coiled-coil region" evidence="1">
    <location>
        <begin position="2564"/>
        <end position="2792"/>
    </location>
</feature>
<gene>
    <name evidence="3" type="ORF">LdCL_210014200</name>
</gene>
<feature type="coiled-coil region" evidence="1">
    <location>
        <begin position="1964"/>
        <end position="2068"/>
    </location>
</feature>
<feature type="coiled-coil region" evidence="1">
    <location>
        <begin position="3007"/>
        <end position="3034"/>
    </location>
</feature>
<feature type="compositionally biased region" description="Polar residues" evidence="2">
    <location>
        <begin position="150"/>
        <end position="162"/>
    </location>
</feature>
<feature type="region of interest" description="Disordered" evidence="2">
    <location>
        <begin position="1184"/>
        <end position="1235"/>
    </location>
</feature>
<evidence type="ECO:0000256" key="1">
    <source>
        <dbReference type="SAM" id="Coils"/>
    </source>
</evidence>
<feature type="compositionally biased region" description="Basic and acidic residues" evidence="2">
    <location>
        <begin position="1049"/>
        <end position="1059"/>
    </location>
</feature>
<feature type="compositionally biased region" description="Basic and acidic residues" evidence="2">
    <location>
        <begin position="1382"/>
        <end position="1391"/>
    </location>
</feature>
<dbReference type="Proteomes" id="UP000274082">
    <property type="component" value="Chromosome 21"/>
</dbReference>
<feature type="coiled-coil region" evidence="1">
    <location>
        <begin position="597"/>
        <end position="624"/>
    </location>
</feature>
<feature type="region of interest" description="Disordered" evidence="2">
    <location>
        <begin position="128"/>
        <end position="188"/>
    </location>
</feature>
<proteinExistence type="predicted"/>
<feature type="compositionally biased region" description="Basic and acidic residues" evidence="2">
    <location>
        <begin position="1190"/>
        <end position="1205"/>
    </location>
</feature>
<name>A0A3S7WWK3_LEIDO</name>
<dbReference type="VEuPathDB" id="TriTrypDB:LDHU3_21.1070"/>
<feature type="region of interest" description="Disordered" evidence="2">
    <location>
        <begin position="809"/>
        <end position="832"/>
    </location>
</feature>
<feature type="region of interest" description="Disordered" evidence="2">
    <location>
        <begin position="1032"/>
        <end position="1070"/>
    </location>
</feature>
<feature type="compositionally biased region" description="Polar residues" evidence="2">
    <location>
        <begin position="1395"/>
        <end position="1404"/>
    </location>
</feature>
<keyword evidence="4" id="KW-1185">Reference proteome</keyword>
<feature type="compositionally biased region" description="Low complexity" evidence="2">
    <location>
        <begin position="3074"/>
        <end position="3089"/>
    </location>
</feature>
<organism evidence="3 4">
    <name type="scientific">Leishmania donovani</name>
    <dbReference type="NCBI Taxonomy" id="5661"/>
    <lineage>
        <taxon>Eukaryota</taxon>
        <taxon>Discoba</taxon>
        <taxon>Euglenozoa</taxon>
        <taxon>Kinetoplastea</taxon>
        <taxon>Metakinetoplastina</taxon>
        <taxon>Trypanosomatida</taxon>
        <taxon>Trypanosomatidae</taxon>
        <taxon>Leishmaniinae</taxon>
        <taxon>Leishmania</taxon>
    </lineage>
</organism>
<dbReference type="OrthoDB" id="267384at2759"/>
<feature type="coiled-coil region" evidence="1">
    <location>
        <begin position="1541"/>
        <end position="1568"/>
    </location>
</feature>
<feature type="coiled-coil region" evidence="1">
    <location>
        <begin position="1448"/>
        <end position="1515"/>
    </location>
</feature>
<dbReference type="EMBL" id="CP029520">
    <property type="protein sequence ID" value="AYU78553.1"/>
    <property type="molecule type" value="Genomic_DNA"/>
</dbReference>
<dbReference type="Gene3D" id="1.10.287.1490">
    <property type="match status" value="1"/>
</dbReference>
<feature type="region of interest" description="Disordered" evidence="2">
    <location>
        <begin position="1376"/>
        <end position="1420"/>
    </location>
</feature>
<feature type="region of interest" description="Disordered" evidence="2">
    <location>
        <begin position="1816"/>
        <end position="1837"/>
    </location>
</feature>
<feature type="coiled-coil region" evidence="1">
    <location>
        <begin position="849"/>
        <end position="929"/>
    </location>
</feature>
<dbReference type="Gene3D" id="1.20.1170.10">
    <property type="match status" value="1"/>
</dbReference>
<feature type="coiled-coil region" evidence="1">
    <location>
        <begin position="725"/>
        <end position="752"/>
    </location>
</feature>
<feature type="coiled-coil region" evidence="1">
    <location>
        <begin position="533"/>
        <end position="564"/>
    </location>
</feature>
<reference evidence="3 4" key="1">
    <citation type="journal article" date="2018" name="Sci. Rep.">
        <title>A complete Leishmania donovani reference genome identifies novel genetic variations associated with virulence.</title>
        <authorList>
            <person name="Lypaczewski P."/>
            <person name="Hoshizaki J."/>
            <person name="Zhang W.-W."/>
            <person name="McCall L.-I."/>
            <person name="Torcivia-Rodriguez J."/>
            <person name="Simonyan V."/>
            <person name="Kaur A."/>
            <person name="Dewar K."/>
            <person name="Matlashewski G."/>
        </authorList>
    </citation>
    <scope>NUCLEOTIDE SEQUENCE [LARGE SCALE GENOMIC DNA]</scope>
    <source>
        <strain evidence="3 4">LdCL</strain>
    </source>
</reference>
<feature type="coiled-coil region" evidence="1">
    <location>
        <begin position="974"/>
        <end position="1001"/>
    </location>
</feature>
<feature type="region of interest" description="Disordered" evidence="2">
    <location>
        <begin position="625"/>
        <end position="647"/>
    </location>
</feature>
<evidence type="ECO:0000256" key="2">
    <source>
        <dbReference type="SAM" id="MobiDB-lite"/>
    </source>
</evidence>
<feature type="coiled-coil region" evidence="1">
    <location>
        <begin position="278"/>
        <end position="432"/>
    </location>
</feature>
<feature type="region of interest" description="Disordered" evidence="2">
    <location>
        <begin position="1646"/>
        <end position="1666"/>
    </location>
</feature>
<feature type="compositionally biased region" description="Basic and acidic residues" evidence="2">
    <location>
        <begin position="1646"/>
        <end position="1664"/>
    </location>
</feature>
<feature type="coiled-coil region" evidence="1">
    <location>
        <begin position="2356"/>
        <end position="2517"/>
    </location>
</feature>
<feature type="coiled-coil region" evidence="1">
    <location>
        <begin position="661"/>
        <end position="688"/>
    </location>
</feature>
<dbReference type="VEuPathDB" id="TriTrypDB:LdBPK_210920.1"/>
<feature type="coiled-coil region" evidence="1">
    <location>
        <begin position="2130"/>
        <end position="2210"/>
    </location>
</feature>
<keyword evidence="1" id="KW-0175">Coiled coil</keyword>
<evidence type="ECO:0000313" key="4">
    <source>
        <dbReference type="Proteomes" id="UP000274082"/>
    </source>
</evidence>
<feature type="coiled-coil region" evidence="1">
    <location>
        <begin position="2861"/>
        <end position="2909"/>
    </location>
</feature>
<dbReference type="VEuPathDB" id="TriTrypDB:LdCL_210014200"/>
<sequence length="3330" mass="360426">MSSVHASLSGSGAPSLQHITASAGIASPPYIHHHIGGSSVHGDHPSLLYPPLTPEREEALRSKGRQLLDEHRRQVAANGLPYTAEEVAARQERGRELLRSAREAAAANGGHHVPAPMLSAAVRIAAETPHHSSLHSDTPDVSAGGDKSGAAQSSSAPTQLPHTSAAMPYLPTAKPGATAEGETPPAFDSSASIGATAIPSSSSSSQLQDFLAAVQSPQCVAEEQQAQLHALRSSSRVAGEESFTKSEVDALRQTLIQQFNEHMAQCEQANQVYWTQVTSHHRNEVSALEQECAAYKRRAEKAEAAAQAQQLQRDVEEKASVSAADALRLDVNRLEAELRLARQQSAEAQAAKDAAEAEAAILRETVQEQRGRLTELEQQVFSSTAQLQNARDDAEHAAHTAEAELNAARLQIAHLQAELDAANAELQATRESAAAARPTRGDGNPFADAEDPFGGSSRVAAPCADDGALDAARQRIAELEAELDAANAELQATRESAAAARPTRGDGNPFADAEDPFGGSSRVAAPCADDGALDAARQRIAELEAELEAANAELQATRESAAAARPTRGDGNPFADAEDPFGGSSRVAAPCADDGALDAARQRIAELEAELDAANAELQATRESAAAARPTRGDGNPFADAEDPFGGSSRVAAPCADDGALDAARQRIAELEAELDAANAELQATRESAAAARPTRGDGNPFADAEDPFGGSSRVAAPCADDGALDAARQRIAELEAANAELQATRESAAAARPTRGDGNPFADAEDPFGGSSRVAAPCADDGALDAARQRIAELEAELEAANAELQATRESAAAARPTRGDGNPFADAEDPFGGSSRVAAPCADDGALDAARQRIAELEAELDAANAELQATRESAAAAQHASDRDLEAARQSLADLEDALAEAAGDLERLQEDVDEKSRLIQALRAGEAALGSLRVDATCSGSGSGWAITRSSAGVHGGAKDTVTGTSAETVHVLRGRVADLTHELERMRRQQEQALVSAVVPAMEALGGQYVEGEHRLALFEEANSAVDDEAAQRRGQVPGVPGEWKSEEDRRGAESGEQTTRPLDGTTRTTAIATASASLTNPFYSSTDGDEAADGMMLSPVPRPPAGTFMKVLRSPGNLKGSDVFAATESARRVALRGMQPSAVAAEMSAAAEIGIWEEDDGEDCRNTPDTLASFHMSRDGQAARGDDAFRGSDSRKDGGAEAEDMGCRRAASSRTLAPAINEDPETPRALSAVSEKNADFNDLRRCSRDVNVDSDEDDSTEECDVSVSTRVAASYGRQAAHSTAMEGKVDDSGAAMQKLGRQYADAQHRLYLSEEARQSLEAEVSELRKMVEELQAVLACQPRQTSAAAPTDGYAGDEADVRTITTSFASSVPTAARERLTKEEGYDANASSPRTPSPRSGDDDTESGSLGSAHFSEHGVSVTTTAAPAHDDDPTSCQYPLATTASEDTAALYERIAELEERLKDIEAQHEEELESLAEAAAERIAAMEQRYAENLAATEKAAAAAEVERQGEQDTTVSLLARVTQLTEALTDAQAAHAAELQRLQDEHEDLLRQRLSEQEDSFGAVVRQLNQGHQGHLWALASSAETGGAGAAESSLSPQENVQYWKGQHATLLKRFEQLQNEYDAFAQDIAALQRRLSEQEATRQEQEQEQSRMMRDATSQQFTTLHQRLEEMSKVVDAAQADAQASSKKLHYLTARHTENEAALQAEMNGLRSQLQSARDELARVNNLNEELSELLQQGANSVDTVLRERDAQNAALEQQVQQLKLQLAAAGDRLTDLQAALQEKQVSADALQQRLVELEEEKRAAEAQLRESRRHAEEHERTTMNAADRAARDAEQARVAAQQAMAQQHATHKQEIAALHRELDELRDELEVAQTVAATVPLEAQRHQRDLGTVRDRLAEALRSQQELQQQLKTSRAELERQRLLLMRGGSGNGSDAGDAGAFEGGGAPADARLNALLHRSEELEEKLREASTERNALQQERDRLSMQVKSAARVAEVKEQATRRQEAELRRARSQLAAVRDDLAQRVQSNHALQLEMDHLQERLADVTSAYEELQGRHAATVLQSGMQEHAEALLMAKAVTIPRALEEYVEGVFSAYHAMLQAASKDRRHIYDRCDLIEKAASEAMAEAEAQNHAYEAAIADAQEEQQQMKEIIESLQQTTQKALEAKNAAVADAAAARDELEATQRRAREDVFNAQRDLQMAELQHADTLHSLSLLQDEVTNTAALIKNQKSKYERREAELMEEVALLQAELETRKSAARQLQQANDEKRTELQDMADAAVQARDQAVHESQALQAQLARVLPRLAQLEDEQAQRTADLMDTAQQLSALHKKTTSTENVSRKHIEELSQTLQELLQAHAMLQRTHTTTEATADRLRSQLASVTQELERATATASQQEEELTTVKARLHEVETHTSRVMGEDQARLRDGELRLQGLEQRNAALQQECKTLQESLQSLRIEHDSTVDALQHKSEAFAAQEQQMNHQLRLLRERIETLESERQELMSSEQAITASRDACQREMLALEHQVEHLQHHLGASNGHNERLNQEIVQLKTDHAVEVDRLREAITDAQKELAKCRQLLAQAEAHQVEQESTHYSLSTEVSAVREELKAARAQAERATQQHRKAKAEQEEMATLLQSQMAQLHEELRGKHEQLRMLENTSAHQQDTLNRLRQGMAEAEESLKHTRQQLLNQQEAAAAAKEHHRRDRYELQTKLNDAEDAMAEMTRSQEQYRQRMTSKVELYEVAEEALRSEVTDLRTDVARLEEELAATTHSKAAAETHQSRQAQSIKAAESELQLLRAQTAHDMTEIATLKLQLQQRTAESERCRREAAAQLTGERLRWEAEHTAACDALKEALRQEQQAIKDAREARERALASLECKQRDAVALEDECRAMRAQVRHLRRCLDAAQYQLTSLEGMAKDMAEDLGMTPEGLPGHEEGAFLDAASHTHDTSVNSTESCATAAVAAAAASGAAVQSVMDELQRRLSIFTFVANTFDSEDDQLAELRKALEQQEDVVQLLAEACAGESMNAANSATPLRTGRAGASDVTPGLNSTPTPRGLRAAVSSGADAGGASASAVPPPAMLTQAQRVLVQQISQASSTYVHRVEDHLRTAQQMLRSVMMAIGSHEIVSPPASRPTTAALSSRHKLQVAATAAELHRRTATLTRAVERMLDLVVQGGDGPAAAERSSTQSFSVSLIREQLQELRRLFSEAERYVLLPFSELLCVPDSVGVVTAAAATAGDESDVDGQPPPHKRYSYTQQSPLAKLSGPRAASVTASVAPQRPSSSTTHTSGETCVQEIAAATLSPIARDEGARQWF</sequence>
<feature type="compositionally biased region" description="Polar residues" evidence="2">
    <location>
        <begin position="3287"/>
        <end position="3307"/>
    </location>
</feature>
<evidence type="ECO:0000313" key="3">
    <source>
        <dbReference type="EMBL" id="AYU78553.1"/>
    </source>
</evidence>
<feature type="coiled-coil region" evidence="1">
    <location>
        <begin position="469"/>
        <end position="496"/>
    </location>
</feature>
<feature type="coiled-coil region" evidence="1">
    <location>
        <begin position="2236"/>
        <end position="2298"/>
    </location>
</feature>